<reference evidence="11 12" key="1">
    <citation type="submission" date="2022-06" db="EMBL/GenBank/DDBJ databases">
        <title>Paraconexibacter antarcticus.</title>
        <authorList>
            <person name="Kim C.S."/>
        </authorList>
    </citation>
    <scope>NUCLEOTIDE SEQUENCE [LARGE SCALE GENOMIC DNA]</scope>
    <source>
        <strain evidence="11 12">02-257</strain>
    </source>
</reference>
<dbReference type="SUPFAM" id="SSF51366">
    <property type="entry name" value="Ribulose-phoshate binding barrel"/>
    <property type="match status" value="1"/>
</dbReference>
<proteinExistence type="inferred from homology"/>
<dbReference type="PANTHER" id="PTHR42894">
    <property type="entry name" value="N-(5'-PHOSPHORIBOSYL)ANTHRANILATE ISOMERASE"/>
    <property type="match status" value="1"/>
</dbReference>
<evidence type="ECO:0000256" key="1">
    <source>
        <dbReference type="ARBA" id="ARBA00001164"/>
    </source>
</evidence>
<evidence type="ECO:0000256" key="5">
    <source>
        <dbReference type="ARBA" id="ARBA00022605"/>
    </source>
</evidence>
<keyword evidence="12" id="KW-1185">Reference proteome</keyword>
<name>A0ABY5DPA5_9ACTN</name>
<evidence type="ECO:0000256" key="8">
    <source>
        <dbReference type="ARBA" id="ARBA00023235"/>
    </source>
</evidence>
<dbReference type="InterPro" id="IPR001240">
    <property type="entry name" value="PRAI_dom"/>
</dbReference>
<dbReference type="EMBL" id="CP098502">
    <property type="protein sequence ID" value="UTI62439.1"/>
    <property type="molecule type" value="Genomic_DNA"/>
</dbReference>
<evidence type="ECO:0000256" key="9">
    <source>
        <dbReference type="HAMAP-Rule" id="MF_00135"/>
    </source>
</evidence>
<dbReference type="RefSeq" id="WP_254569177.1">
    <property type="nucleotide sequence ID" value="NZ_CP098502.1"/>
</dbReference>
<evidence type="ECO:0000313" key="12">
    <source>
        <dbReference type="Proteomes" id="UP001056035"/>
    </source>
</evidence>
<evidence type="ECO:0000256" key="3">
    <source>
        <dbReference type="ARBA" id="ARBA00012572"/>
    </source>
</evidence>
<accession>A0ABY5DPA5</accession>
<feature type="domain" description="N-(5'phosphoribosyl) anthranilate isomerase (PRAI)" evidence="10">
    <location>
        <begin position="6"/>
        <end position="205"/>
    </location>
</feature>
<evidence type="ECO:0000256" key="2">
    <source>
        <dbReference type="ARBA" id="ARBA00004664"/>
    </source>
</evidence>
<dbReference type="EC" id="5.3.1.24" evidence="3 9"/>
<organism evidence="11 12">
    <name type="scientific">Paraconexibacter antarcticus</name>
    <dbReference type="NCBI Taxonomy" id="2949664"/>
    <lineage>
        <taxon>Bacteria</taxon>
        <taxon>Bacillati</taxon>
        <taxon>Actinomycetota</taxon>
        <taxon>Thermoleophilia</taxon>
        <taxon>Solirubrobacterales</taxon>
        <taxon>Paraconexibacteraceae</taxon>
        <taxon>Paraconexibacter</taxon>
    </lineage>
</organism>
<dbReference type="Proteomes" id="UP001056035">
    <property type="component" value="Chromosome"/>
</dbReference>
<sequence length="228" mass="24052">MRRTRVKICGLTSVDDASLAVAGGAWALGLVLWEGSSRACTLEAAQEIAAVHRRAAEICGVFVNATLDDVVRTVDVAQLSMVQLHGDEGPSFCVEVARRTGVKVVKAARVGARWDVQDLERYRTDMHLMDTRVDGKQGGTGETFDWALTKERMNKHVPLILSGGLHPGNVGAAIDAVRPFAVDTASGTEAAPGVKDPELITAFFAAVDAADQAIEDAKAAAAVEEAAS</sequence>
<evidence type="ECO:0000313" key="11">
    <source>
        <dbReference type="EMBL" id="UTI62439.1"/>
    </source>
</evidence>
<keyword evidence="6 9" id="KW-0822">Tryptophan biosynthesis</keyword>
<dbReference type="PANTHER" id="PTHR42894:SF1">
    <property type="entry name" value="N-(5'-PHOSPHORIBOSYL)ANTHRANILATE ISOMERASE"/>
    <property type="match status" value="1"/>
</dbReference>
<evidence type="ECO:0000256" key="4">
    <source>
        <dbReference type="ARBA" id="ARBA00022272"/>
    </source>
</evidence>
<comment type="similarity">
    <text evidence="9">Belongs to the TrpF family.</text>
</comment>
<dbReference type="HAMAP" id="MF_00135">
    <property type="entry name" value="PRAI"/>
    <property type="match status" value="1"/>
</dbReference>
<gene>
    <name evidence="9" type="primary">trpF</name>
    <name evidence="11" type="ORF">NBH00_13820</name>
</gene>
<keyword evidence="5 9" id="KW-0028">Amino-acid biosynthesis</keyword>
<dbReference type="InterPro" id="IPR013785">
    <property type="entry name" value="Aldolase_TIM"/>
</dbReference>
<keyword evidence="8 9" id="KW-0413">Isomerase</keyword>
<dbReference type="Gene3D" id="3.20.20.70">
    <property type="entry name" value="Aldolase class I"/>
    <property type="match status" value="1"/>
</dbReference>
<keyword evidence="7 9" id="KW-0057">Aromatic amino acid biosynthesis</keyword>
<dbReference type="Pfam" id="PF00697">
    <property type="entry name" value="PRAI"/>
    <property type="match status" value="1"/>
</dbReference>
<evidence type="ECO:0000256" key="6">
    <source>
        <dbReference type="ARBA" id="ARBA00022822"/>
    </source>
</evidence>
<dbReference type="CDD" id="cd00405">
    <property type="entry name" value="PRAI"/>
    <property type="match status" value="1"/>
</dbReference>
<dbReference type="GO" id="GO:0016853">
    <property type="term" value="F:isomerase activity"/>
    <property type="evidence" value="ECO:0007669"/>
    <property type="project" value="UniProtKB-KW"/>
</dbReference>
<dbReference type="InterPro" id="IPR044643">
    <property type="entry name" value="TrpF_fam"/>
</dbReference>
<comment type="catalytic activity">
    <reaction evidence="1 9">
        <text>N-(5-phospho-beta-D-ribosyl)anthranilate = 1-(2-carboxyphenylamino)-1-deoxy-D-ribulose 5-phosphate</text>
        <dbReference type="Rhea" id="RHEA:21540"/>
        <dbReference type="ChEBI" id="CHEBI:18277"/>
        <dbReference type="ChEBI" id="CHEBI:58613"/>
        <dbReference type="EC" id="5.3.1.24"/>
    </reaction>
</comment>
<comment type="pathway">
    <text evidence="2 9">Amino-acid biosynthesis; L-tryptophan biosynthesis; L-tryptophan from chorismate: step 3/5.</text>
</comment>
<evidence type="ECO:0000259" key="10">
    <source>
        <dbReference type="Pfam" id="PF00697"/>
    </source>
</evidence>
<protein>
    <recommendedName>
        <fullName evidence="4 9">N-(5'-phosphoribosyl)anthranilate isomerase</fullName>
        <shortName evidence="9">PRAI</shortName>
        <ecNumber evidence="3 9">5.3.1.24</ecNumber>
    </recommendedName>
</protein>
<dbReference type="InterPro" id="IPR011060">
    <property type="entry name" value="RibuloseP-bd_barrel"/>
</dbReference>
<evidence type="ECO:0000256" key="7">
    <source>
        <dbReference type="ARBA" id="ARBA00023141"/>
    </source>
</evidence>